<keyword evidence="1" id="KW-1185">Reference proteome</keyword>
<evidence type="ECO:0000313" key="1">
    <source>
        <dbReference type="Proteomes" id="UP000887565"/>
    </source>
</evidence>
<dbReference type="AlphaFoldDB" id="A0A915J6P3"/>
<name>A0A915J6P3_ROMCU</name>
<proteinExistence type="predicted"/>
<evidence type="ECO:0000313" key="2">
    <source>
        <dbReference type="WBParaSite" id="nRc.2.0.1.t22116-RA"/>
    </source>
</evidence>
<dbReference type="WBParaSite" id="nRc.2.0.1.t22116-RA">
    <property type="protein sequence ID" value="nRc.2.0.1.t22116-RA"/>
    <property type="gene ID" value="nRc.2.0.1.g22116"/>
</dbReference>
<protein>
    <submittedName>
        <fullName evidence="2">THAP-type domain-containing protein</fullName>
    </submittedName>
</protein>
<accession>A0A915J6P3</accession>
<dbReference type="Proteomes" id="UP000887565">
    <property type="component" value="Unplaced"/>
</dbReference>
<reference evidence="2" key="1">
    <citation type="submission" date="2022-11" db="UniProtKB">
        <authorList>
            <consortium name="WormBaseParasite"/>
        </authorList>
    </citation>
    <scope>IDENTIFICATION</scope>
</reference>
<sequence>MYKQKPTSGSLMKEHDLYKSRPILCSIHFEMIDAPILRNFVGMFSTNKKYHIYEIKDCCRCCHDYCRRN</sequence>
<organism evidence="1 2">
    <name type="scientific">Romanomermis culicivorax</name>
    <name type="common">Nematode worm</name>
    <dbReference type="NCBI Taxonomy" id="13658"/>
    <lineage>
        <taxon>Eukaryota</taxon>
        <taxon>Metazoa</taxon>
        <taxon>Ecdysozoa</taxon>
        <taxon>Nematoda</taxon>
        <taxon>Enoplea</taxon>
        <taxon>Dorylaimia</taxon>
        <taxon>Mermithida</taxon>
        <taxon>Mermithoidea</taxon>
        <taxon>Mermithidae</taxon>
        <taxon>Romanomermis</taxon>
    </lineage>
</organism>